<feature type="domain" description="Integrase catalytic" evidence="2">
    <location>
        <begin position="113"/>
        <end position="285"/>
    </location>
</feature>
<dbReference type="NCBIfam" id="NF033516">
    <property type="entry name" value="transpos_IS3"/>
    <property type="match status" value="1"/>
</dbReference>
<name>A0A485LZH5_9ZZZZ</name>
<reference evidence="3" key="1">
    <citation type="submission" date="2019-03" db="EMBL/GenBank/DDBJ databases">
        <authorList>
            <person name="Hao L."/>
        </authorList>
    </citation>
    <scope>NUCLEOTIDE SEQUENCE</scope>
</reference>
<dbReference type="InterPro" id="IPR012337">
    <property type="entry name" value="RNaseH-like_sf"/>
</dbReference>
<dbReference type="InterPro" id="IPR048020">
    <property type="entry name" value="Transpos_IS3"/>
</dbReference>
<dbReference type="GO" id="GO:0015074">
    <property type="term" value="P:DNA integration"/>
    <property type="evidence" value="ECO:0007669"/>
    <property type="project" value="InterPro"/>
</dbReference>
<proteinExistence type="predicted"/>
<dbReference type="PANTHER" id="PTHR46889:SF5">
    <property type="entry name" value="INTEGRASE PROTEIN"/>
    <property type="match status" value="1"/>
</dbReference>
<dbReference type="Pfam" id="PF00665">
    <property type="entry name" value="rve"/>
    <property type="match status" value="1"/>
</dbReference>
<dbReference type="SUPFAM" id="SSF53098">
    <property type="entry name" value="Ribonuclease H-like"/>
    <property type="match status" value="1"/>
</dbReference>
<evidence type="ECO:0000256" key="1">
    <source>
        <dbReference type="SAM" id="Phobius"/>
    </source>
</evidence>
<dbReference type="InterPro" id="IPR036397">
    <property type="entry name" value="RNaseH_sf"/>
</dbReference>
<keyword evidence="1" id="KW-0812">Transmembrane</keyword>
<dbReference type="InterPro" id="IPR050900">
    <property type="entry name" value="Transposase_IS3/IS150/IS904"/>
</dbReference>
<gene>
    <name evidence="3" type="ORF">SCFA_20001</name>
</gene>
<evidence type="ECO:0000313" key="3">
    <source>
        <dbReference type="EMBL" id="VFU13532.1"/>
    </source>
</evidence>
<keyword evidence="1" id="KW-0472">Membrane</keyword>
<evidence type="ECO:0000259" key="2">
    <source>
        <dbReference type="PROSITE" id="PS50994"/>
    </source>
</evidence>
<dbReference type="GO" id="GO:0003676">
    <property type="term" value="F:nucleic acid binding"/>
    <property type="evidence" value="ECO:0007669"/>
    <property type="project" value="InterPro"/>
</dbReference>
<dbReference type="PROSITE" id="PS50994">
    <property type="entry name" value="INTEGRASE"/>
    <property type="match status" value="1"/>
</dbReference>
<dbReference type="PANTHER" id="PTHR46889">
    <property type="entry name" value="TRANSPOSASE INSF FOR INSERTION SEQUENCE IS3B-RELATED"/>
    <property type="match status" value="1"/>
</dbReference>
<keyword evidence="1" id="KW-1133">Transmembrane helix</keyword>
<dbReference type="AlphaFoldDB" id="A0A485LZH5"/>
<dbReference type="EMBL" id="CAADRM010000081">
    <property type="protein sequence ID" value="VFU13532.1"/>
    <property type="molecule type" value="Genomic_DNA"/>
</dbReference>
<organism evidence="3">
    <name type="scientific">anaerobic digester metagenome</name>
    <dbReference type="NCBI Taxonomy" id="1263854"/>
    <lineage>
        <taxon>unclassified sequences</taxon>
        <taxon>metagenomes</taxon>
        <taxon>ecological metagenomes</taxon>
    </lineage>
</organism>
<protein>
    <submittedName>
        <fullName evidence="3">Integrase</fullName>
    </submittedName>
</protein>
<dbReference type="Gene3D" id="3.30.420.10">
    <property type="entry name" value="Ribonuclease H-like superfamily/Ribonuclease H"/>
    <property type="match status" value="1"/>
</dbReference>
<sequence length="336" mass="38912">MKMTASLSKDVGVKRACHALTVSRAGFYRWRNLSENEKPASVRALPPLALSREEQQRVLDALHEERFVDKAPQEVYASLLDEGTYLCSVRTMYRILEAHQEVKERRNQLRHPIYTKPELLAQGSNQIWSWDITKLKGPVKWTYFYLYVILDIFSRYVVGWMVASRESGSLARKWIEQTCEKQMIQADELCIHSDRGASMTSKTVALLLADLSITKSLSRPHVSNDNPYSEAHFKTMKYRPQFPERFGCIEDARSFCQQFFSWYNTEHYHSGIGFLTPEDVHYGRAQQIVKDRQTVLNAAFEEHPEQFKSNLPKSLPLPNAVWINKPIPRVDNKGLL</sequence>
<feature type="transmembrane region" description="Helical" evidence="1">
    <location>
        <begin position="144"/>
        <end position="163"/>
    </location>
</feature>
<dbReference type="InterPro" id="IPR001584">
    <property type="entry name" value="Integrase_cat-core"/>
</dbReference>
<accession>A0A485LZH5</accession>